<dbReference type="EMBL" id="JABXWR010000001">
    <property type="protein sequence ID" value="NVO67655.1"/>
    <property type="molecule type" value="Genomic_DNA"/>
</dbReference>
<sequence>MREEPFSCTLCGRCCMGSGRYIVVLKQTGPQEYRCRETITRREFTARVEDRYLPLFARPSVQWTHLAACPFLRQDGETYFCTIRASRPPFCREYRCVRMRVEKGGAVVGELRGKTSLKTEDAALSALWEERIVPLDLQDREGRSEAARILEGAGYDPVWYVEAEDLTGTAPPS</sequence>
<dbReference type="InterPro" id="IPR005358">
    <property type="entry name" value="Puta_zinc/iron-chelating_dom"/>
</dbReference>
<protein>
    <submittedName>
        <fullName evidence="1">YkgJ family cysteine cluster protein</fullName>
    </submittedName>
</protein>
<proteinExistence type="predicted"/>
<accession>A0A7K4HQV2</accession>
<dbReference type="Pfam" id="PF03692">
    <property type="entry name" value="CxxCxxCC"/>
    <property type="match status" value="1"/>
</dbReference>
<dbReference type="Proteomes" id="UP000570823">
    <property type="component" value="Unassembled WGS sequence"/>
</dbReference>
<dbReference type="OrthoDB" id="36424at2157"/>
<keyword evidence="2" id="KW-1185">Reference proteome</keyword>
<organism evidence="1 2">
    <name type="scientific">Methanofollis tationis</name>
    <dbReference type="NCBI Taxonomy" id="81417"/>
    <lineage>
        <taxon>Archaea</taxon>
        <taxon>Methanobacteriati</taxon>
        <taxon>Methanobacteriota</taxon>
        <taxon>Stenosarchaea group</taxon>
        <taxon>Methanomicrobia</taxon>
        <taxon>Methanomicrobiales</taxon>
        <taxon>Methanomicrobiaceae</taxon>
        <taxon>Methanofollis</taxon>
    </lineage>
</organism>
<gene>
    <name evidence="1" type="ORF">HWN36_10115</name>
</gene>
<name>A0A7K4HQV2_9EURY</name>
<evidence type="ECO:0000313" key="2">
    <source>
        <dbReference type="Proteomes" id="UP000570823"/>
    </source>
</evidence>
<dbReference type="AlphaFoldDB" id="A0A7K4HQV2"/>
<dbReference type="RefSeq" id="WP_176789218.1">
    <property type="nucleotide sequence ID" value="NZ_JABXWR010000001.1"/>
</dbReference>
<evidence type="ECO:0000313" key="1">
    <source>
        <dbReference type="EMBL" id="NVO67655.1"/>
    </source>
</evidence>
<comment type="caution">
    <text evidence="1">The sequence shown here is derived from an EMBL/GenBank/DDBJ whole genome shotgun (WGS) entry which is preliminary data.</text>
</comment>
<reference evidence="1 2" key="1">
    <citation type="submission" date="2020-06" db="EMBL/GenBank/DDBJ databases">
        <title>Methanofollis fontis sp. nov., a methanogen isolated from marine sediments near a cold seep at Four-Way Closure Ridge offshore southwestern Taiwan.</title>
        <authorList>
            <person name="Chen S.-C."/>
            <person name="Teng N.-H."/>
            <person name="Lin Y.-S."/>
            <person name="Lai M.-C."/>
            <person name="Chen H.-H."/>
            <person name="Wang C.-C."/>
        </authorList>
    </citation>
    <scope>NUCLEOTIDE SEQUENCE [LARGE SCALE GENOMIC DNA]</scope>
    <source>
        <strain evidence="1 2">DSM 2702</strain>
    </source>
</reference>